<evidence type="ECO:0000313" key="1">
    <source>
        <dbReference type="EMBL" id="UAW09225.1"/>
    </source>
</evidence>
<dbReference type="GeneID" id="77942950"/>
<evidence type="ECO:0000313" key="2">
    <source>
        <dbReference type="Proteomes" id="UP000827859"/>
    </source>
</evidence>
<protein>
    <submittedName>
        <fullName evidence="1">Uncharacterized protein</fullName>
    </submittedName>
</protein>
<name>A0AAE9BQZ9_9CAUD</name>
<dbReference type="KEGG" id="vg:77942950"/>
<reference evidence="1 2" key="1">
    <citation type="submission" date="2021-08" db="EMBL/GenBank/DDBJ databases">
        <authorList>
            <person name="Adair T.L."/>
            <person name="Crowhurst L.V."/>
            <person name="Estes A.V."/>
            <person name="Howard M.F."/>
            <person name="Khader N.M."/>
            <person name="Khan M.F."/>
            <person name="Mersereau M.D."/>
            <person name="Mullassery N.B."/>
            <person name="Ngo J.M."/>
            <person name="Noonan C.G."/>
            <person name="Phan K.B."/>
            <person name="Reddy J.S."/>
            <person name="Roberts E.D."/>
            <person name="Sagireddy S."/>
            <person name="Trammell A.M."/>
            <person name="Trampedach S.K."/>
            <person name="White A.M."/>
            <person name="Yamada E."/>
            <person name="Avernini S."/>
            <person name="Gilbert M.G."/>
            <person name="Wire N.L."/>
            <person name="Young E.A."/>
            <person name="Merkhofer E.C."/>
            <person name="Garlena R.A."/>
            <person name="Russell D.A."/>
            <person name="Jacobs-Sera D."/>
            <person name="Hatfull G.F."/>
        </authorList>
    </citation>
    <scope>NUCLEOTIDE SEQUENCE [LARGE SCALE GENOMIC DNA]</scope>
</reference>
<keyword evidence="2" id="KW-1185">Reference proteome</keyword>
<dbReference type="EMBL" id="MZ747520">
    <property type="protein sequence ID" value="UAW09225.1"/>
    <property type="molecule type" value="Genomic_DNA"/>
</dbReference>
<accession>A0AAE9BQZ9</accession>
<organism evidence="1 2">
    <name type="scientific">Arthrobacter phage Dynamite</name>
    <dbReference type="NCBI Taxonomy" id="2867479"/>
    <lineage>
        <taxon>Viruses</taxon>
        <taxon>Duplodnaviria</taxon>
        <taxon>Heunggongvirae</taxon>
        <taxon>Uroviricota</taxon>
        <taxon>Caudoviricetes</taxon>
        <taxon>Mudcatvirus</taxon>
        <taxon>Mudcatvirus dynamite</taxon>
    </lineage>
</organism>
<dbReference type="Proteomes" id="UP000827859">
    <property type="component" value="Segment"/>
</dbReference>
<proteinExistence type="predicted"/>
<dbReference type="RefSeq" id="YP_010666843.1">
    <property type="nucleotide sequence ID" value="NC_070946.1"/>
</dbReference>
<sequence length="50" mass="5655">MSGRSHEINYKKKCWCGLDHRPGPKENGLNPNVVIIDEEFNASEKERNGG</sequence>
<gene>
    <name evidence="1" type="primary">64</name>
    <name evidence="1" type="ORF">SEA_DYNAMITE_64</name>
</gene>